<feature type="repeat" description="ANK" evidence="3">
    <location>
        <begin position="156"/>
        <end position="191"/>
    </location>
</feature>
<dbReference type="Pfam" id="PF12796">
    <property type="entry name" value="Ank_2"/>
    <property type="match status" value="1"/>
</dbReference>
<feature type="repeat" description="ANK" evidence="3">
    <location>
        <begin position="192"/>
        <end position="224"/>
    </location>
</feature>
<dbReference type="Pfam" id="PF00023">
    <property type="entry name" value="Ank"/>
    <property type="match status" value="2"/>
</dbReference>
<dbReference type="InterPro" id="IPR036770">
    <property type="entry name" value="Ankyrin_rpt-contain_sf"/>
</dbReference>
<evidence type="ECO:0000256" key="2">
    <source>
        <dbReference type="ARBA" id="ARBA00023043"/>
    </source>
</evidence>
<feature type="repeat" description="ANK" evidence="3">
    <location>
        <begin position="88"/>
        <end position="120"/>
    </location>
</feature>
<dbReference type="AlphaFoldDB" id="A0AAE0Y5Y7"/>
<dbReference type="PROSITE" id="PS50297">
    <property type="entry name" value="ANK_REP_REGION"/>
    <property type="match status" value="3"/>
</dbReference>
<evidence type="ECO:0000256" key="3">
    <source>
        <dbReference type="PROSITE-ProRule" id="PRU00023"/>
    </source>
</evidence>
<sequence length="469" mass="52311">MTMTMDGSELVNAIIDQDFDKLKRVLASGKIPINEECPGKDPPIIECVRPRYKSGSTDDEDDAKRCEILKLLVQHGADLNARSTMSWYRETAVMFAAERGFPKCLRFLVESGADITATTQYGHTAMMTAVIGRQVDSVKYLTEHMSVSLLNLRNGSGNTALMKAASYGDDRSIKSLQHLIAAGADLDVEDADGNTALMLALQHRSAETVELLLQKGARVNAVSHSGETPLLVALGDDYYNYKDIPKLLSHGLDPTLSRRNRLCLHIAVARGQIDIVRALVESGFPPLDLDCRNSKSYKLSSTAYLHSPEPISPLVVAILSTKPDIAMYLIANRFFTRYDIARLCWDEKIRQFLQETNENDISSSRSRPFQCLTVLDFLASNPRPLSTLCLVSISSRLSHDLALDYPTTPQGKDIWVCNPTFLEKVKVLQLPPSMKRSLLHQNYPPAPLVTRSLFPWQSSNWIKDYSHII</sequence>
<evidence type="ECO:0008006" key="6">
    <source>
        <dbReference type="Google" id="ProtNLM"/>
    </source>
</evidence>
<dbReference type="Proteomes" id="UP001283361">
    <property type="component" value="Unassembled WGS sequence"/>
</dbReference>
<evidence type="ECO:0000313" key="4">
    <source>
        <dbReference type="EMBL" id="KAK3734194.1"/>
    </source>
</evidence>
<dbReference type="PANTHER" id="PTHR24173:SF74">
    <property type="entry name" value="ANKYRIN REPEAT DOMAIN-CONTAINING PROTEIN 16"/>
    <property type="match status" value="1"/>
</dbReference>
<evidence type="ECO:0000256" key="1">
    <source>
        <dbReference type="ARBA" id="ARBA00022737"/>
    </source>
</evidence>
<dbReference type="Gene3D" id="1.25.40.20">
    <property type="entry name" value="Ankyrin repeat-containing domain"/>
    <property type="match status" value="2"/>
</dbReference>
<evidence type="ECO:0000313" key="5">
    <source>
        <dbReference type="Proteomes" id="UP001283361"/>
    </source>
</evidence>
<dbReference type="PROSITE" id="PS50088">
    <property type="entry name" value="ANK_REPEAT"/>
    <property type="match status" value="4"/>
</dbReference>
<dbReference type="EMBL" id="JAWDGP010006859">
    <property type="protein sequence ID" value="KAK3734194.1"/>
    <property type="molecule type" value="Genomic_DNA"/>
</dbReference>
<protein>
    <recommendedName>
        <fullName evidence="6">Ankyrin repeat protein</fullName>
    </recommendedName>
</protein>
<accession>A0AAE0Y5Y7</accession>
<feature type="repeat" description="ANK" evidence="3">
    <location>
        <begin position="259"/>
        <end position="283"/>
    </location>
</feature>
<reference evidence="4" key="1">
    <citation type="journal article" date="2023" name="G3 (Bethesda)">
        <title>A reference genome for the long-term kleptoplast-retaining sea slug Elysia crispata morphotype clarki.</title>
        <authorList>
            <person name="Eastman K.E."/>
            <person name="Pendleton A.L."/>
            <person name="Shaikh M.A."/>
            <person name="Suttiyut T."/>
            <person name="Ogas R."/>
            <person name="Tomko P."/>
            <person name="Gavelis G."/>
            <person name="Widhalm J.R."/>
            <person name="Wisecaver J.H."/>
        </authorList>
    </citation>
    <scope>NUCLEOTIDE SEQUENCE</scope>
    <source>
        <strain evidence="4">ECLA1</strain>
    </source>
</reference>
<keyword evidence="5" id="KW-1185">Reference proteome</keyword>
<name>A0AAE0Y5Y7_9GAST</name>
<dbReference type="InterPro" id="IPR002110">
    <property type="entry name" value="Ankyrin_rpt"/>
</dbReference>
<dbReference type="SMART" id="SM00248">
    <property type="entry name" value="ANK"/>
    <property type="match status" value="6"/>
</dbReference>
<gene>
    <name evidence="4" type="ORF">RRG08_037557</name>
</gene>
<dbReference type="PANTHER" id="PTHR24173">
    <property type="entry name" value="ANKYRIN REPEAT CONTAINING"/>
    <property type="match status" value="1"/>
</dbReference>
<organism evidence="4 5">
    <name type="scientific">Elysia crispata</name>
    <name type="common">lettuce slug</name>
    <dbReference type="NCBI Taxonomy" id="231223"/>
    <lineage>
        <taxon>Eukaryota</taxon>
        <taxon>Metazoa</taxon>
        <taxon>Spiralia</taxon>
        <taxon>Lophotrochozoa</taxon>
        <taxon>Mollusca</taxon>
        <taxon>Gastropoda</taxon>
        <taxon>Heterobranchia</taxon>
        <taxon>Euthyneura</taxon>
        <taxon>Panpulmonata</taxon>
        <taxon>Sacoglossa</taxon>
        <taxon>Placobranchoidea</taxon>
        <taxon>Plakobranchidae</taxon>
        <taxon>Elysia</taxon>
    </lineage>
</organism>
<proteinExistence type="predicted"/>
<keyword evidence="2 3" id="KW-0040">ANK repeat</keyword>
<keyword evidence="1" id="KW-0677">Repeat</keyword>
<comment type="caution">
    <text evidence="4">The sequence shown here is derived from an EMBL/GenBank/DDBJ whole genome shotgun (WGS) entry which is preliminary data.</text>
</comment>
<dbReference type="SUPFAM" id="SSF48403">
    <property type="entry name" value="Ankyrin repeat"/>
    <property type="match status" value="2"/>
</dbReference>